<dbReference type="Proteomes" id="UP001518140">
    <property type="component" value="Unassembled WGS sequence"/>
</dbReference>
<comment type="caution">
    <text evidence="3">The sequence shown here is derived from an EMBL/GenBank/DDBJ whole genome shotgun (WGS) entry which is preliminary data.</text>
</comment>
<reference evidence="3 4" key="1">
    <citation type="submission" date="2020-02" db="EMBL/GenBank/DDBJ databases">
        <title>Whole-genome analyses of novel actinobacteria.</title>
        <authorList>
            <person name="Sahin N."/>
            <person name="Tokatli A."/>
        </authorList>
    </citation>
    <scope>NUCLEOTIDE SEQUENCE [LARGE SCALE GENOMIC DNA]</scope>
    <source>
        <strain evidence="3 4">YC419</strain>
    </source>
</reference>
<evidence type="ECO:0000256" key="2">
    <source>
        <dbReference type="SAM" id="Phobius"/>
    </source>
</evidence>
<evidence type="ECO:0000313" key="3">
    <source>
        <dbReference type="EMBL" id="NGO49165.1"/>
    </source>
</evidence>
<keyword evidence="2" id="KW-0812">Transmembrane</keyword>
<name>A0ABX0E4N7_9ACTN</name>
<feature type="compositionally biased region" description="Polar residues" evidence="1">
    <location>
        <begin position="192"/>
        <end position="202"/>
    </location>
</feature>
<sequence>MRDMQEALRALDPARLAGADETPSQAQARLEAIVGTPRPALATRTRDRRSRRWVLAGVSVAASVAIGLVVADPFGSTAQPAYAVTPRPLSYQPADRPADQVLEEIALRIASLPDDRPATWSVERFVQESWSLATRIDGLQVTSAVLPEYRVTWQKPDGSSRWTVKTLPPQFQNTEQRKTWEAAGAVGETPEKSSGSAPSTKSAGEPPSTPGACRNGWPRGRLH</sequence>
<accession>A0ABX0E4N7</accession>
<proteinExistence type="predicted"/>
<feature type="transmembrane region" description="Helical" evidence="2">
    <location>
        <begin position="53"/>
        <end position="71"/>
    </location>
</feature>
<protein>
    <submittedName>
        <fullName evidence="3">Uncharacterized protein</fullName>
    </submittedName>
</protein>
<keyword evidence="4" id="KW-1185">Reference proteome</keyword>
<evidence type="ECO:0000256" key="1">
    <source>
        <dbReference type="SAM" id="MobiDB-lite"/>
    </source>
</evidence>
<keyword evidence="2" id="KW-1133">Transmembrane helix</keyword>
<feature type="region of interest" description="Disordered" evidence="1">
    <location>
        <begin position="157"/>
        <end position="223"/>
    </location>
</feature>
<dbReference type="RefSeq" id="WP_165345609.1">
    <property type="nucleotide sequence ID" value="NZ_JAAKZX010000347.1"/>
</dbReference>
<organism evidence="3 4">
    <name type="scientific">Streptomyces ureilyticus</name>
    <dbReference type="NCBI Taxonomy" id="1775131"/>
    <lineage>
        <taxon>Bacteria</taxon>
        <taxon>Bacillati</taxon>
        <taxon>Actinomycetota</taxon>
        <taxon>Actinomycetes</taxon>
        <taxon>Kitasatosporales</taxon>
        <taxon>Streptomycetaceae</taxon>
        <taxon>Streptomyces</taxon>
    </lineage>
</organism>
<evidence type="ECO:0000313" key="4">
    <source>
        <dbReference type="Proteomes" id="UP001518140"/>
    </source>
</evidence>
<gene>
    <name evidence="3" type="ORF">G6048_46230</name>
</gene>
<feature type="region of interest" description="Disordered" evidence="1">
    <location>
        <begin position="1"/>
        <end position="23"/>
    </location>
</feature>
<dbReference type="EMBL" id="JAAKZX010000347">
    <property type="protein sequence ID" value="NGO49165.1"/>
    <property type="molecule type" value="Genomic_DNA"/>
</dbReference>
<keyword evidence="2" id="KW-0472">Membrane</keyword>